<dbReference type="RefSeq" id="WP_096349745.1">
    <property type="nucleotide sequence ID" value="NZ_AP017313.1"/>
</dbReference>
<reference evidence="1 2" key="1">
    <citation type="submission" date="2015-12" db="EMBL/GenBank/DDBJ databases">
        <title>Genome sequence of Mucilaginibacter gotjawali.</title>
        <authorList>
            <person name="Lee J.S."/>
            <person name="Lee K.C."/>
            <person name="Kim K.K."/>
            <person name="Lee B.W."/>
        </authorList>
    </citation>
    <scope>NUCLEOTIDE SEQUENCE [LARGE SCALE GENOMIC DNA]</scope>
    <source>
        <strain evidence="1 2">SA3-7</strain>
    </source>
</reference>
<keyword evidence="2" id="KW-1185">Reference proteome</keyword>
<dbReference type="EMBL" id="AP017313">
    <property type="protein sequence ID" value="BAU52416.1"/>
    <property type="molecule type" value="Genomic_DNA"/>
</dbReference>
<dbReference type="KEGG" id="mgot:MgSA37_00577"/>
<dbReference type="Proteomes" id="UP000218263">
    <property type="component" value="Chromosome"/>
</dbReference>
<sequence length="136" mass="14868">MIKIPCLICIMWLLLLNCRPCFAQTVAPSTGNTYGKKESGDSTISRDKEANPSKIKVLKIPVVLNLNRSAGIVTVDFTVTKNGDIIETHINTKHTTVTDTSLIRKCEAAVKNTKLVITGPAPATQKSHLTFTFEVK</sequence>
<evidence type="ECO:0000313" key="1">
    <source>
        <dbReference type="EMBL" id="BAU52416.1"/>
    </source>
</evidence>
<evidence type="ECO:0000313" key="2">
    <source>
        <dbReference type="Proteomes" id="UP000218263"/>
    </source>
</evidence>
<organism evidence="1 2">
    <name type="scientific">Mucilaginibacter gotjawali</name>
    <dbReference type="NCBI Taxonomy" id="1550579"/>
    <lineage>
        <taxon>Bacteria</taxon>
        <taxon>Pseudomonadati</taxon>
        <taxon>Bacteroidota</taxon>
        <taxon>Sphingobacteriia</taxon>
        <taxon>Sphingobacteriales</taxon>
        <taxon>Sphingobacteriaceae</taxon>
        <taxon>Mucilaginibacter</taxon>
    </lineage>
</organism>
<protein>
    <submittedName>
        <fullName evidence="1">Uncharacterized protein</fullName>
    </submittedName>
</protein>
<name>A0A110B0J6_9SPHI</name>
<gene>
    <name evidence="1" type="ORF">MgSA37_00577</name>
</gene>
<proteinExistence type="predicted"/>
<accession>A0A110B0J6</accession>
<dbReference type="AlphaFoldDB" id="A0A110B0J6"/>